<evidence type="ECO:0000259" key="1">
    <source>
        <dbReference type="Pfam" id="PF04909"/>
    </source>
</evidence>
<dbReference type="SUPFAM" id="SSF51556">
    <property type="entry name" value="Metallo-dependent hydrolases"/>
    <property type="match status" value="1"/>
</dbReference>
<dbReference type="GO" id="GO:0016787">
    <property type="term" value="F:hydrolase activity"/>
    <property type="evidence" value="ECO:0007669"/>
    <property type="project" value="InterPro"/>
</dbReference>
<dbReference type="InterPro" id="IPR052358">
    <property type="entry name" value="Aro_Compnd_Degr_Hydrolases"/>
</dbReference>
<dbReference type="InterPro" id="IPR006680">
    <property type="entry name" value="Amidohydro-rel"/>
</dbReference>
<accession>A0A975PKX2</accession>
<keyword evidence="3" id="KW-1185">Reference proteome</keyword>
<dbReference type="PANTHER" id="PTHR35563">
    <property type="entry name" value="BARREL METAL-DEPENDENT HYDROLASE, PUTATIVE (AFU_ORTHOLOGUE AFUA_1G16240)-RELATED"/>
    <property type="match status" value="1"/>
</dbReference>
<dbReference type="PANTHER" id="PTHR35563:SF2">
    <property type="entry name" value="BARREL METAL-DEPENDENT HYDROLASE, PUTATIVE (AFU_ORTHOLOGUE AFUA_1G16240)-RELATED"/>
    <property type="match status" value="1"/>
</dbReference>
<sequence length="265" mass="28925">MHMLAGRDEFPLWDGRVENPAPGPTLDGWIALLEEQMEALGVSRVVLVHSIFYGTDNAVTKEALARLGTRARGVGLLPTGVDGPVIDRFQGWGMDAVRLNYVHGGVLTWEGAQAMAPLLADRGMHIQMLCHADQHMDGIADEVRALPCPIVFDHLAWPSAGLNPAGHGIDTLCELMAEGHAWVKLSGLYRLTNAPYTDTDALVAKLIAANPARCLWGSDWPHIMLNGAQMPRGADLLDAFDRVVPDDATRRQILCENPVKIYHFA</sequence>
<organism evidence="2 3">
    <name type="scientific">Sulfitobacter albidus</name>
    <dbReference type="NCBI Taxonomy" id="2829501"/>
    <lineage>
        <taxon>Bacteria</taxon>
        <taxon>Pseudomonadati</taxon>
        <taxon>Pseudomonadota</taxon>
        <taxon>Alphaproteobacteria</taxon>
        <taxon>Rhodobacterales</taxon>
        <taxon>Roseobacteraceae</taxon>
        <taxon>Sulfitobacter</taxon>
    </lineage>
</organism>
<evidence type="ECO:0000313" key="2">
    <source>
        <dbReference type="EMBL" id="QUJ75167.1"/>
    </source>
</evidence>
<dbReference type="KEGG" id="sual:KDD17_09015"/>
<dbReference type="InterPro" id="IPR032466">
    <property type="entry name" value="Metal_Hydrolase"/>
</dbReference>
<reference evidence="2" key="1">
    <citation type="submission" date="2021-04" db="EMBL/GenBank/DDBJ databases">
        <title>Complete genome sequence for Sulfitobacter sp. strain JK7-1.</title>
        <authorList>
            <person name="Park S.-J."/>
        </authorList>
    </citation>
    <scope>NUCLEOTIDE SEQUENCE</scope>
    <source>
        <strain evidence="2">JK7-1</strain>
    </source>
</reference>
<feature type="domain" description="Amidohydrolase-related" evidence="1">
    <location>
        <begin position="33"/>
        <end position="264"/>
    </location>
</feature>
<evidence type="ECO:0000313" key="3">
    <source>
        <dbReference type="Proteomes" id="UP000683291"/>
    </source>
</evidence>
<name>A0A975PKX2_9RHOB</name>
<dbReference type="Gene3D" id="3.20.20.140">
    <property type="entry name" value="Metal-dependent hydrolases"/>
    <property type="match status" value="1"/>
</dbReference>
<gene>
    <name evidence="2" type="ORF">KDD17_09015</name>
</gene>
<dbReference type="Pfam" id="PF04909">
    <property type="entry name" value="Amidohydro_2"/>
    <property type="match status" value="1"/>
</dbReference>
<dbReference type="AlphaFoldDB" id="A0A975PKX2"/>
<dbReference type="Proteomes" id="UP000683291">
    <property type="component" value="Chromosome 1"/>
</dbReference>
<proteinExistence type="predicted"/>
<dbReference type="EMBL" id="CP073581">
    <property type="protein sequence ID" value="QUJ75167.1"/>
    <property type="molecule type" value="Genomic_DNA"/>
</dbReference>
<protein>
    <submittedName>
        <fullName evidence="2">Amidohydrolase family protein</fullName>
    </submittedName>
</protein>